<dbReference type="Pfam" id="PF00707">
    <property type="entry name" value="IF3_C"/>
    <property type="match status" value="1"/>
</dbReference>
<comment type="similarity">
    <text evidence="1">Belongs to the IF-3 family.</text>
</comment>
<dbReference type="InterPro" id="IPR036788">
    <property type="entry name" value="T_IF-3_C_sf"/>
</dbReference>
<name>A0A6J5KNR9_9CAUD</name>
<dbReference type="SUPFAM" id="SSF54364">
    <property type="entry name" value="Translation initiation factor IF3, N-terminal domain"/>
    <property type="match status" value="1"/>
</dbReference>
<dbReference type="GO" id="GO:0043022">
    <property type="term" value="F:ribosome binding"/>
    <property type="evidence" value="ECO:0007669"/>
    <property type="project" value="TreeGrafter"/>
</dbReference>
<keyword evidence="2 6" id="KW-0396">Initiation factor</keyword>
<keyword evidence="3" id="KW-0648">Protein biosynthesis</keyword>
<evidence type="ECO:0000256" key="1">
    <source>
        <dbReference type="ARBA" id="ARBA00005439"/>
    </source>
</evidence>
<dbReference type="Gene3D" id="3.30.110.10">
    <property type="entry name" value="Translation initiation factor 3 (IF-3), C-terminal domain"/>
    <property type="match status" value="1"/>
</dbReference>
<reference evidence="6" key="1">
    <citation type="submission" date="2020-04" db="EMBL/GenBank/DDBJ databases">
        <authorList>
            <person name="Chiriac C."/>
            <person name="Salcher M."/>
            <person name="Ghai R."/>
            <person name="Kavagutti S V."/>
        </authorList>
    </citation>
    <scope>NUCLEOTIDE SEQUENCE</scope>
</reference>
<dbReference type="Pfam" id="PF05198">
    <property type="entry name" value="IF3_N"/>
    <property type="match status" value="1"/>
</dbReference>
<dbReference type="InterPro" id="IPR019814">
    <property type="entry name" value="Translation_initiation_fac_3_N"/>
</dbReference>
<evidence type="ECO:0000256" key="3">
    <source>
        <dbReference type="ARBA" id="ARBA00022917"/>
    </source>
</evidence>
<feature type="domain" description="Translation initiation factor 3 C-terminal" evidence="4">
    <location>
        <begin position="101"/>
        <end position="184"/>
    </location>
</feature>
<evidence type="ECO:0000259" key="5">
    <source>
        <dbReference type="Pfam" id="PF05198"/>
    </source>
</evidence>
<dbReference type="NCBIfam" id="TIGR00168">
    <property type="entry name" value="infC"/>
    <property type="match status" value="1"/>
</dbReference>
<feature type="domain" description="Translation initiation factor 3 N-terminal" evidence="5">
    <location>
        <begin position="24"/>
        <end position="90"/>
    </location>
</feature>
<dbReference type="GO" id="GO:0032790">
    <property type="term" value="P:ribosome disassembly"/>
    <property type="evidence" value="ECO:0007669"/>
    <property type="project" value="TreeGrafter"/>
</dbReference>
<dbReference type="PANTHER" id="PTHR10938:SF0">
    <property type="entry name" value="TRANSLATION INITIATION FACTOR IF-3, MITOCHONDRIAL"/>
    <property type="match status" value="1"/>
</dbReference>
<evidence type="ECO:0000256" key="2">
    <source>
        <dbReference type="ARBA" id="ARBA00022540"/>
    </source>
</evidence>
<dbReference type="InterPro" id="IPR036787">
    <property type="entry name" value="T_IF-3_N_sf"/>
</dbReference>
<sequence length="190" mass="21587">MRPPRQGNNRQKPVDPIADSVIYNHQIHHKVVRLIDDEGKNAGEIATYVAQRQANELGLDLVLVAPDANPPVAKIMDAKKHIYDLRQAKKLSDKTARQNAIHVKEIQLRPVIDEHDLGVKKSHAQKFLQERNKVKVVMKFRGREVHHAHRGLQVIQQFINELSDCKVEKAPELQGHHITAMLTPTKTLST</sequence>
<dbReference type="SUPFAM" id="SSF55200">
    <property type="entry name" value="Translation initiation factor IF3, C-terminal domain"/>
    <property type="match status" value="1"/>
</dbReference>
<proteinExistence type="inferred from homology"/>
<dbReference type="InterPro" id="IPR019815">
    <property type="entry name" value="Translation_initiation_fac_3_C"/>
</dbReference>
<protein>
    <submittedName>
        <fullName evidence="6">InfC Translation initiation factor 3 (IF-3)</fullName>
    </submittedName>
</protein>
<gene>
    <name evidence="6" type="ORF">UFOVP29_164</name>
</gene>
<evidence type="ECO:0000259" key="4">
    <source>
        <dbReference type="Pfam" id="PF00707"/>
    </source>
</evidence>
<organism evidence="6">
    <name type="scientific">uncultured Caudovirales phage</name>
    <dbReference type="NCBI Taxonomy" id="2100421"/>
    <lineage>
        <taxon>Viruses</taxon>
        <taxon>Duplodnaviria</taxon>
        <taxon>Heunggongvirae</taxon>
        <taxon>Uroviricota</taxon>
        <taxon>Caudoviricetes</taxon>
        <taxon>Peduoviridae</taxon>
        <taxon>Maltschvirus</taxon>
        <taxon>Maltschvirus maltsch</taxon>
    </lineage>
</organism>
<dbReference type="PANTHER" id="PTHR10938">
    <property type="entry name" value="TRANSLATION INITIATION FACTOR IF-3"/>
    <property type="match status" value="1"/>
</dbReference>
<accession>A0A6J5KNR9</accession>
<evidence type="ECO:0000313" key="6">
    <source>
        <dbReference type="EMBL" id="CAB4123005.1"/>
    </source>
</evidence>
<dbReference type="EMBL" id="LR796167">
    <property type="protein sequence ID" value="CAB4123005.1"/>
    <property type="molecule type" value="Genomic_DNA"/>
</dbReference>
<dbReference type="InterPro" id="IPR001288">
    <property type="entry name" value="Translation_initiation_fac_3"/>
</dbReference>
<dbReference type="Gene3D" id="3.10.20.80">
    <property type="entry name" value="Translation initiation factor 3 (IF-3), N-terminal domain"/>
    <property type="match status" value="1"/>
</dbReference>